<dbReference type="SUPFAM" id="SSF48371">
    <property type="entry name" value="ARM repeat"/>
    <property type="match status" value="1"/>
</dbReference>
<organism evidence="1 2">
    <name type="scientific">Trichomonas vaginalis (strain ATCC PRA-98 / G3)</name>
    <dbReference type="NCBI Taxonomy" id="412133"/>
    <lineage>
        <taxon>Eukaryota</taxon>
        <taxon>Metamonada</taxon>
        <taxon>Parabasalia</taxon>
        <taxon>Trichomonadida</taxon>
        <taxon>Trichomonadidae</taxon>
        <taxon>Trichomonas</taxon>
    </lineage>
</organism>
<dbReference type="InterPro" id="IPR011989">
    <property type="entry name" value="ARM-like"/>
</dbReference>
<dbReference type="AlphaFoldDB" id="A2EIR5"/>
<dbReference type="EMBL" id="DS113399">
    <property type="protein sequence ID" value="EAY07492.1"/>
    <property type="molecule type" value="Genomic_DNA"/>
</dbReference>
<dbReference type="VEuPathDB" id="TrichDB:TVAG_499800"/>
<reference evidence="1" key="1">
    <citation type="submission" date="2006-10" db="EMBL/GenBank/DDBJ databases">
        <authorList>
            <person name="Amadeo P."/>
            <person name="Zhao Q."/>
            <person name="Wortman J."/>
            <person name="Fraser-Liggett C."/>
            <person name="Carlton J."/>
        </authorList>
    </citation>
    <scope>NUCLEOTIDE SEQUENCE</scope>
    <source>
        <strain evidence="1">G3</strain>
    </source>
</reference>
<proteinExistence type="predicted"/>
<dbReference type="InterPro" id="IPR016024">
    <property type="entry name" value="ARM-type_fold"/>
</dbReference>
<dbReference type="VEuPathDB" id="TrichDB:TVAGG3_0959720"/>
<protein>
    <submittedName>
        <fullName evidence="1">Uncharacterized protein</fullName>
    </submittedName>
</protein>
<dbReference type="RefSeq" id="XP_001319715.1">
    <property type="nucleotide sequence ID" value="XM_001319680.1"/>
</dbReference>
<dbReference type="InParanoid" id="A2EIR5"/>
<accession>A2EIR5</accession>
<name>A2EIR5_TRIV3</name>
<evidence type="ECO:0000313" key="1">
    <source>
        <dbReference type="EMBL" id="EAY07492.1"/>
    </source>
</evidence>
<dbReference type="KEGG" id="tva:4765383"/>
<keyword evidence="2" id="KW-1185">Reference proteome</keyword>
<dbReference type="Gene3D" id="1.25.10.10">
    <property type="entry name" value="Leucine-rich Repeat Variant"/>
    <property type="match status" value="1"/>
</dbReference>
<sequence length="465" mass="53214">MDSFKNIHKEETTGETEKQVIFNENSMSFLLSSIDANEIDQDTFKCIENQIIQLNIQLKHAKIITEIDIQRYEIPLTFFKIFMKFSDSIMIDSLIYLLETLSKLMEFPFQMMEEIGIDRFMIEYLDSQKCLDNTSIFINKTKIITIFTNNMIHNTSISTDLISIGLFHSLQNVFEELSNITIDQASVTYLESLANAVFICFEQILIDPLSHEGFILFIKKWIDVENQFLQEGLTELIFRALTLKINLSELFVEPNLIKLLVDAAIQNEDINAINVLSEFTLYGEINKDLIPNILEFCNNINVNEFLEKAKAEINSNKNPSEILTLCGNILYILDNVPDEINPTIVTEILELANEKCDLKTKISATFLQVSLWSKIDPILFGAIASPDLLSICFDVAFNTSPQLHMIIINLLDNLLSKYQSINMLDVVSHEIFDFLEKSIEEGNEEISDKAAVIMETYFPVEPQSA</sequence>
<dbReference type="Proteomes" id="UP000001542">
    <property type="component" value="Unassembled WGS sequence"/>
</dbReference>
<evidence type="ECO:0000313" key="2">
    <source>
        <dbReference type="Proteomes" id="UP000001542"/>
    </source>
</evidence>
<dbReference type="SMR" id="A2EIR5"/>
<gene>
    <name evidence="1" type="ORF">TVAG_499800</name>
</gene>
<reference evidence="1" key="2">
    <citation type="journal article" date="2007" name="Science">
        <title>Draft genome sequence of the sexually transmitted pathogen Trichomonas vaginalis.</title>
        <authorList>
            <person name="Carlton J.M."/>
            <person name="Hirt R.P."/>
            <person name="Silva J.C."/>
            <person name="Delcher A.L."/>
            <person name="Schatz M."/>
            <person name="Zhao Q."/>
            <person name="Wortman J.R."/>
            <person name="Bidwell S.L."/>
            <person name="Alsmark U.C.M."/>
            <person name="Besteiro S."/>
            <person name="Sicheritz-Ponten T."/>
            <person name="Noel C.J."/>
            <person name="Dacks J.B."/>
            <person name="Foster P.G."/>
            <person name="Simillion C."/>
            <person name="Van de Peer Y."/>
            <person name="Miranda-Saavedra D."/>
            <person name="Barton G.J."/>
            <person name="Westrop G.D."/>
            <person name="Mueller S."/>
            <person name="Dessi D."/>
            <person name="Fiori P.L."/>
            <person name="Ren Q."/>
            <person name="Paulsen I."/>
            <person name="Zhang H."/>
            <person name="Bastida-Corcuera F.D."/>
            <person name="Simoes-Barbosa A."/>
            <person name="Brown M.T."/>
            <person name="Hayes R.D."/>
            <person name="Mukherjee M."/>
            <person name="Okumura C.Y."/>
            <person name="Schneider R."/>
            <person name="Smith A.J."/>
            <person name="Vanacova S."/>
            <person name="Villalvazo M."/>
            <person name="Haas B.J."/>
            <person name="Pertea M."/>
            <person name="Feldblyum T.V."/>
            <person name="Utterback T.R."/>
            <person name="Shu C.L."/>
            <person name="Osoegawa K."/>
            <person name="de Jong P.J."/>
            <person name="Hrdy I."/>
            <person name="Horvathova L."/>
            <person name="Zubacova Z."/>
            <person name="Dolezal P."/>
            <person name="Malik S.B."/>
            <person name="Logsdon J.M. Jr."/>
            <person name="Henze K."/>
            <person name="Gupta A."/>
            <person name="Wang C.C."/>
            <person name="Dunne R.L."/>
            <person name="Upcroft J.A."/>
            <person name="Upcroft P."/>
            <person name="White O."/>
            <person name="Salzberg S.L."/>
            <person name="Tang P."/>
            <person name="Chiu C.-H."/>
            <person name="Lee Y.-S."/>
            <person name="Embley T.M."/>
            <person name="Coombs G.H."/>
            <person name="Mottram J.C."/>
            <person name="Tachezy J."/>
            <person name="Fraser-Liggett C.M."/>
            <person name="Johnson P.J."/>
        </authorList>
    </citation>
    <scope>NUCLEOTIDE SEQUENCE [LARGE SCALE GENOMIC DNA]</scope>
    <source>
        <strain evidence="1">G3</strain>
    </source>
</reference>